<dbReference type="PANTHER" id="PTHR42723">
    <property type="entry name" value="CHLOROPHYLL SYNTHASE"/>
    <property type="match status" value="1"/>
</dbReference>
<feature type="transmembrane region" description="Helical" evidence="5">
    <location>
        <begin position="217"/>
        <end position="236"/>
    </location>
</feature>
<dbReference type="GO" id="GO:0016765">
    <property type="term" value="F:transferase activity, transferring alkyl or aryl (other than methyl) groups"/>
    <property type="evidence" value="ECO:0007669"/>
    <property type="project" value="InterPro"/>
</dbReference>
<evidence type="ECO:0000256" key="1">
    <source>
        <dbReference type="ARBA" id="ARBA00004141"/>
    </source>
</evidence>
<keyword evidence="3 5" id="KW-1133">Transmembrane helix</keyword>
<dbReference type="InterPro" id="IPR044878">
    <property type="entry name" value="UbiA_sf"/>
</dbReference>
<reference evidence="6 7" key="1">
    <citation type="submission" date="2017-09" db="EMBL/GenBank/DDBJ databases">
        <title>Depth-based differentiation of microbial function through sediment-hosted aquifers and enrichment of novel symbionts in the deep terrestrial subsurface.</title>
        <authorList>
            <person name="Probst A.J."/>
            <person name="Ladd B."/>
            <person name="Jarett J.K."/>
            <person name="Geller-Mcgrath D.E."/>
            <person name="Sieber C.M."/>
            <person name="Emerson J.B."/>
            <person name="Anantharaman K."/>
            <person name="Thomas B.C."/>
            <person name="Malmstrom R."/>
            <person name="Stieglmeier M."/>
            <person name="Klingl A."/>
            <person name="Woyke T."/>
            <person name="Ryan C.M."/>
            <person name="Banfield J.F."/>
        </authorList>
    </citation>
    <scope>NUCLEOTIDE SEQUENCE [LARGE SCALE GENOMIC DNA]</scope>
    <source>
        <strain evidence="6">CG10_big_fil_rev_8_21_14_0_10_32_10</strain>
    </source>
</reference>
<gene>
    <name evidence="6" type="ORF">COV24_00850</name>
</gene>
<feature type="transmembrane region" description="Helical" evidence="5">
    <location>
        <begin position="144"/>
        <end position="164"/>
    </location>
</feature>
<dbReference type="EMBL" id="PCXU01000011">
    <property type="protein sequence ID" value="PIR43772.1"/>
    <property type="molecule type" value="Genomic_DNA"/>
</dbReference>
<evidence type="ECO:0000256" key="2">
    <source>
        <dbReference type="ARBA" id="ARBA00022692"/>
    </source>
</evidence>
<organism evidence="6 7">
    <name type="scientific">candidate division WWE3 bacterium CG10_big_fil_rev_8_21_14_0_10_32_10</name>
    <dbReference type="NCBI Taxonomy" id="1975090"/>
    <lineage>
        <taxon>Bacteria</taxon>
        <taxon>Katanobacteria</taxon>
    </lineage>
</organism>
<dbReference type="CDD" id="cd13963">
    <property type="entry name" value="PT_UbiA_2"/>
    <property type="match status" value="1"/>
</dbReference>
<protein>
    <submittedName>
        <fullName evidence="6">Decaprenyl-phosphate phosphoribosyltransferase</fullName>
    </submittedName>
</protein>
<dbReference type="Gene3D" id="1.10.357.140">
    <property type="entry name" value="UbiA prenyltransferase"/>
    <property type="match status" value="1"/>
</dbReference>
<evidence type="ECO:0000313" key="6">
    <source>
        <dbReference type="EMBL" id="PIR43772.1"/>
    </source>
</evidence>
<feature type="transmembrane region" description="Helical" evidence="5">
    <location>
        <begin position="51"/>
        <end position="70"/>
    </location>
</feature>
<name>A0A2H0RB58_UNCKA</name>
<feature type="transmembrane region" description="Helical" evidence="5">
    <location>
        <begin position="121"/>
        <end position="139"/>
    </location>
</feature>
<feature type="transmembrane region" description="Helical" evidence="5">
    <location>
        <begin position="301"/>
        <end position="319"/>
    </location>
</feature>
<dbReference type="GO" id="GO:0016020">
    <property type="term" value="C:membrane"/>
    <property type="evidence" value="ECO:0007669"/>
    <property type="project" value="UniProtKB-SubCell"/>
</dbReference>
<dbReference type="PANTHER" id="PTHR42723:SF1">
    <property type="entry name" value="CHLOROPHYLL SYNTHASE, CHLOROPLASTIC"/>
    <property type="match status" value="1"/>
</dbReference>
<comment type="caution">
    <text evidence="6">The sequence shown here is derived from an EMBL/GenBank/DDBJ whole genome shotgun (WGS) entry which is preliminary data.</text>
</comment>
<evidence type="ECO:0000256" key="4">
    <source>
        <dbReference type="ARBA" id="ARBA00023136"/>
    </source>
</evidence>
<keyword evidence="4 5" id="KW-0472">Membrane</keyword>
<proteinExistence type="predicted"/>
<dbReference type="AlphaFoldDB" id="A0A2H0RB58"/>
<dbReference type="InterPro" id="IPR000537">
    <property type="entry name" value="UbiA_prenyltransferase"/>
</dbReference>
<accession>A0A2H0RB58</accession>
<keyword evidence="6" id="KW-0808">Transferase</keyword>
<evidence type="ECO:0000256" key="3">
    <source>
        <dbReference type="ARBA" id="ARBA00022989"/>
    </source>
</evidence>
<keyword evidence="2 5" id="KW-0812">Transmembrane</keyword>
<sequence length="324" mass="36661">MLRGIIKHFKKDDNLVYQLIREVRPRQWVKSGFVFAALVFGKKFFEIEPFIDTSIAFFVFSFAASFTYIINDISDLEKDKLHPVKCNRPIASGKLSVSTALKAAVVFLSLSLFLAVLVNDYLFYIVLIYIALQFAYTFYLKNYIIIDALAVSVGFILRVFAGGIAASVSISSWLILSVIGVSLLLAFGKRRGERTILSSKNMNLDTRKTLKDYPDTLLNSMISTAAAYSIITYSLFTFQTSPDTKTPSLFASFLPYTLASPKWMMLTIPVVIYGVARYLYVIYESKNAESPERALFEDKPLLYTLGIWGLMILFFYYILGTVNL</sequence>
<dbReference type="InterPro" id="IPR050475">
    <property type="entry name" value="Prenyltransferase_related"/>
</dbReference>
<dbReference type="NCBIfam" id="NF008978">
    <property type="entry name" value="PRK12324.1-4"/>
    <property type="match status" value="1"/>
</dbReference>
<dbReference type="GO" id="GO:0016757">
    <property type="term" value="F:glycosyltransferase activity"/>
    <property type="evidence" value="ECO:0007669"/>
    <property type="project" value="UniProtKB-KW"/>
</dbReference>
<keyword evidence="6" id="KW-0328">Glycosyltransferase</keyword>
<feature type="transmembrane region" description="Helical" evidence="5">
    <location>
        <begin position="170"/>
        <end position="188"/>
    </location>
</feature>
<evidence type="ECO:0000256" key="5">
    <source>
        <dbReference type="SAM" id="Phobius"/>
    </source>
</evidence>
<comment type="subcellular location">
    <subcellularLocation>
        <location evidence="1">Membrane</location>
        <topology evidence="1">Multi-pass membrane protein</topology>
    </subcellularLocation>
</comment>
<evidence type="ECO:0000313" key="7">
    <source>
        <dbReference type="Proteomes" id="UP000230214"/>
    </source>
</evidence>
<dbReference type="Pfam" id="PF01040">
    <property type="entry name" value="UbiA"/>
    <property type="match status" value="1"/>
</dbReference>
<dbReference type="Proteomes" id="UP000230214">
    <property type="component" value="Unassembled WGS sequence"/>
</dbReference>
<feature type="transmembrane region" description="Helical" evidence="5">
    <location>
        <begin position="263"/>
        <end position="280"/>
    </location>
</feature>